<evidence type="ECO:0000313" key="2">
    <source>
        <dbReference type="Proteomes" id="UP001162992"/>
    </source>
</evidence>
<comment type="caution">
    <text evidence="1">The sequence shown here is derived from an EMBL/GenBank/DDBJ whole genome shotgun (WGS) entry which is preliminary data.</text>
</comment>
<keyword evidence="2" id="KW-1185">Reference proteome</keyword>
<dbReference type="Proteomes" id="UP001162992">
    <property type="component" value="Chromosome 15"/>
</dbReference>
<dbReference type="EMBL" id="CM055106">
    <property type="protein sequence ID" value="KAJ7529217.1"/>
    <property type="molecule type" value="Genomic_DNA"/>
</dbReference>
<name>A0ACC2BIF1_DIPCM</name>
<sequence>MEGCAIHKTFCIEGWAKEVTLFAGMMFKYCTLSKSLSKNKNKNLKFDCRSAQVLSLNLNNTSHMKFKCALHALRMSKGSKEIIQGFKYFLGLQNDKCKTKKIK</sequence>
<organism evidence="1 2">
    <name type="scientific">Diphasiastrum complanatum</name>
    <name type="common">Issler's clubmoss</name>
    <name type="synonym">Lycopodium complanatum</name>
    <dbReference type="NCBI Taxonomy" id="34168"/>
    <lineage>
        <taxon>Eukaryota</taxon>
        <taxon>Viridiplantae</taxon>
        <taxon>Streptophyta</taxon>
        <taxon>Embryophyta</taxon>
        <taxon>Tracheophyta</taxon>
        <taxon>Lycopodiopsida</taxon>
        <taxon>Lycopodiales</taxon>
        <taxon>Lycopodiaceae</taxon>
        <taxon>Lycopodioideae</taxon>
        <taxon>Diphasiastrum</taxon>
    </lineage>
</organism>
<proteinExistence type="predicted"/>
<gene>
    <name evidence="1" type="ORF">O6H91_15G038500</name>
</gene>
<reference evidence="2" key="1">
    <citation type="journal article" date="2024" name="Proc. Natl. Acad. Sci. U.S.A.">
        <title>Extraordinary preservation of gene collinearity over three hundred million years revealed in homosporous lycophytes.</title>
        <authorList>
            <person name="Li C."/>
            <person name="Wickell D."/>
            <person name="Kuo L.Y."/>
            <person name="Chen X."/>
            <person name="Nie B."/>
            <person name="Liao X."/>
            <person name="Peng D."/>
            <person name="Ji J."/>
            <person name="Jenkins J."/>
            <person name="Williams M."/>
            <person name="Shu S."/>
            <person name="Plott C."/>
            <person name="Barry K."/>
            <person name="Rajasekar S."/>
            <person name="Grimwood J."/>
            <person name="Han X."/>
            <person name="Sun S."/>
            <person name="Hou Z."/>
            <person name="He W."/>
            <person name="Dai G."/>
            <person name="Sun C."/>
            <person name="Schmutz J."/>
            <person name="Leebens-Mack J.H."/>
            <person name="Li F.W."/>
            <person name="Wang L."/>
        </authorList>
    </citation>
    <scope>NUCLEOTIDE SEQUENCE [LARGE SCALE GENOMIC DNA]</scope>
    <source>
        <strain evidence="2">cv. PW_Plant_1</strain>
    </source>
</reference>
<protein>
    <submittedName>
        <fullName evidence="1">Uncharacterized protein</fullName>
    </submittedName>
</protein>
<accession>A0ACC2BIF1</accession>
<evidence type="ECO:0000313" key="1">
    <source>
        <dbReference type="EMBL" id="KAJ7529217.1"/>
    </source>
</evidence>